<comment type="caution">
    <text evidence="6">The sequence shown here is derived from an EMBL/GenBank/DDBJ whole genome shotgun (WGS) entry which is preliminary data.</text>
</comment>
<keyword evidence="1" id="KW-0479">Metal-binding</keyword>
<dbReference type="InterPro" id="IPR011011">
    <property type="entry name" value="Znf_FYVE_PHD"/>
</dbReference>
<feature type="domain" description="PHD-type" evidence="5">
    <location>
        <begin position="1"/>
        <end position="76"/>
    </location>
</feature>
<proteinExistence type="predicted"/>
<dbReference type="InterPro" id="IPR013083">
    <property type="entry name" value="Znf_RING/FYVE/PHD"/>
</dbReference>
<protein>
    <submittedName>
        <fullName evidence="6">Protein Jade-3</fullName>
    </submittedName>
</protein>
<evidence type="ECO:0000256" key="4">
    <source>
        <dbReference type="SAM" id="MobiDB-lite"/>
    </source>
</evidence>
<evidence type="ECO:0000313" key="6">
    <source>
        <dbReference type="EMBL" id="GIX86283.1"/>
    </source>
</evidence>
<evidence type="ECO:0000313" key="7">
    <source>
        <dbReference type="Proteomes" id="UP001054945"/>
    </source>
</evidence>
<gene>
    <name evidence="6" type="primary">jade3</name>
    <name evidence="6" type="ORF">CEXT_698351</name>
</gene>
<dbReference type="EMBL" id="BPLR01003575">
    <property type="protein sequence ID" value="GIX86283.1"/>
    <property type="molecule type" value="Genomic_DNA"/>
</dbReference>
<keyword evidence="2" id="KW-0863">Zinc-finger</keyword>
<name>A0AAV4NRA7_CAEEX</name>
<sequence>MEPIVGTSKIPESRWSLTCSLCKKKNGVCITCSEKGCKTSFHVTCAFNEGYKKKEKEFYNFVNIENVVEKFNNFDLEEVITIFNYWKMKRKQNFNQALVIPKIDQEDHCYALRNKMINLREDLERVRNLSYMVQKREESFRKRRQAVLNANDGSLAEDKAYAFKNQYSPVLQDVLTVLQGKDAAKRQVNNNNNASLKSSSSKKKYNKKSDDNPYAKPYLNGLEKRVQRFFPTTNKQKSEDKQNFNFENAAFDEVNNINPQMKDEIDYNFHVEVKHDISGDISSNFNDISDDNKDNT</sequence>
<feature type="region of interest" description="Disordered" evidence="4">
    <location>
        <begin position="187"/>
        <end position="217"/>
    </location>
</feature>
<evidence type="ECO:0000256" key="1">
    <source>
        <dbReference type="ARBA" id="ARBA00022723"/>
    </source>
</evidence>
<dbReference type="AlphaFoldDB" id="A0AAV4NRA7"/>
<organism evidence="6 7">
    <name type="scientific">Caerostris extrusa</name>
    <name type="common">Bark spider</name>
    <name type="synonym">Caerostris bankana</name>
    <dbReference type="NCBI Taxonomy" id="172846"/>
    <lineage>
        <taxon>Eukaryota</taxon>
        <taxon>Metazoa</taxon>
        <taxon>Ecdysozoa</taxon>
        <taxon>Arthropoda</taxon>
        <taxon>Chelicerata</taxon>
        <taxon>Arachnida</taxon>
        <taxon>Araneae</taxon>
        <taxon>Araneomorphae</taxon>
        <taxon>Entelegynae</taxon>
        <taxon>Araneoidea</taxon>
        <taxon>Araneidae</taxon>
        <taxon>Caerostris</taxon>
    </lineage>
</organism>
<dbReference type="PANTHER" id="PTHR13793:SF160">
    <property type="entry name" value="PHD FINGER PROTEIN RHINOCEROS"/>
    <property type="match status" value="1"/>
</dbReference>
<keyword evidence="7" id="KW-1185">Reference proteome</keyword>
<evidence type="ECO:0000256" key="3">
    <source>
        <dbReference type="ARBA" id="ARBA00022833"/>
    </source>
</evidence>
<reference evidence="6 7" key="1">
    <citation type="submission" date="2021-06" db="EMBL/GenBank/DDBJ databases">
        <title>Caerostris extrusa draft genome.</title>
        <authorList>
            <person name="Kono N."/>
            <person name="Arakawa K."/>
        </authorList>
    </citation>
    <scope>NUCLEOTIDE SEQUENCE [LARGE SCALE GENOMIC DNA]</scope>
</reference>
<dbReference type="Proteomes" id="UP001054945">
    <property type="component" value="Unassembled WGS sequence"/>
</dbReference>
<evidence type="ECO:0000256" key="2">
    <source>
        <dbReference type="ARBA" id="ARBA00022771"/>
    </source>
</evidence>
<dbReference type="PROSITE" id="PS51805">
    <property type="entry name" value="EPHD"/>
    <property type="match status" value="1"/>
</dbReference>
<evidence type="ECO:0000259" key="5">
    <source>
        <dbReference type="PROSITE" id="PS51805"/>
    </source>
</evidence>
<dbReference type="PANTHER" id="PTHR13793">
    <property type="entry name" value="PHD FINGER PROTEINS"/>
    <property type="match status" value="1"/>
</dbReference>
<dbReference type="Pfam" id="PF13832">
    <property type="entry name" value="zf-HC5HC2H_2"/>
    <property type="match status" value="1"/>
</dbReference>
<dbReference type="SUPFAM" id="SSF57903">
    <property type="entry name" value="FYVE/PHD zinc finger"/>
    <property type="match status" value="1"/>
</dbReference>
<feature type="compositionally biased region" description="Low complexity" evidence="4">
    <location>
        <begin position="189"/>
        <end position="199"/>
    </location>
</feature>
<dbReference type="InterPro" id="IPR050701">
    <property type="entry name" value="Histone_Mod_Regulator"/>
</dbReference>
<dbReference type="GO" id="GO:0006357">
    <property type="term" value="P:regulation of transcription by RNA polymerase II"/>
    <property type="evidence" value="ECO:0007669"/>
    <property type="project" value="TreeGrafter"/>
</dbReference>
<dbReference type="GO" id="GO:0008270">
    <property type="term" value="F:zinc ion binding"/>
    <property type="evidence" value="ECO:0007669"/>
    <property type="project" value="UniProtKB-KW"/>
</dbReference>
<accession>A0AAV4NRA7</accession>
<keyword evidence="3" id="KW-0862">Zinc</keyword>
<dbReference type="InterPro" id="IPR034732">
    <property type="entry name" value="EPHD"/>
</dbReference>
<dbReference type="Gene3D" id="3.30.40.10">
    <property type="entry name" value="Zinc/RING finger domain, C3HC4 (zinc finger)"/>
    <property type="match status" value="1"/>
</dbReference>